<feature type="compositionally biased region" description="Polar residues" evidence="2">
    <location>
        <begin position="274"/>
        <end position="290"/>
    </location>
</feature>
<dbReference type="AlphaFoldDB" id="A0A0L0W1H9"/>
<feature type="region of interest" description="Disordered" evidence="2">
    <location>
        <begin position="477"/>
        <end position="605"/>
    </location>
</feature>
<comment type="caution">
    <text evidence="4">The sequence shown here is derived from an EMBL/GenBank/DDBJ whole genome shotgun (WGS) entry which is preliminary data.</text>
</comment>
<reference evidence="4" key="1">
    <citation type="submission" date="2014-03" db="EMBL/GenBank/DDBJ databases">
        <title>Cloning and expression analysis of gamma-glutamylcysteines synthetase in perennial ryegrass.</title>
        <authorList>
            <person name="Wei S."/>
            <person name="Sun Z."/>
        </authorList>
    </citation>
    <scope>NUCLEOTIDE SEQUENCE</scope>
    <source>
        <strain evidence="4">Race PST-78</strain>
    </source>
</reference>
<feature type="compositionally biased region" description="Polar residues" evidence="2">
    <location>
        <begin position="387"/>
        <end position="396"/>
    </location>
</feature>
<protein>
    <recommendedName>
        <fullName evidence="3">BZIP domain-containing protein</fullName>
    </recommendedName>
</protein>
<evidence type="ECO:0000313" key="5">
    <source>
        <dbReference type="Proteomes" id="UP000054564"/>
    </source>
</evidence>
<dbReference type="STRING" id="1165861.A0A0L0W1H9"/>
<dbReference type="FunFam" id="1.20.5.170:FF:000156">
    <property type="entry name" value="Uncharacterized protein"/>
    <property type="match status" value="1"/>
</dbReference>
<feature type="compositionally biased region" description="Polar residues" evidence="2">
    <location>
        <begin position="302"/>
        <end position="317"/>
    </location>
</feature>
<evidence type="ECO:0000259" key="3">
    <source>
        <dbReference type="PROSITE" id="PS50217"/>
    </source>
</evidence>
<feature type="coiled-coil region" evidence="1">
    <location>
        <begin position="425"/>
        <end position="455"/>
    </location>
</feature>
<evidence type="ECO:0000256" key="1">
    <source>
        <dbReference type="SAM" id="Coils"/>
    </source>
</evidence>
<organism evidence="4 5">
    <name type="scientific">Puccinia striiformis f. sp. tritici PST-78</name>
    <dbReference type="NCBI Taxonomy" id="1165861"/>
    <lineage>
        <taxon>Eukaryota</taxon>
        <taxon>Fungi</taxon>
        <taxon>Dikarya</taxon>
        <taxon>Basidiomycota</taxon>
        <taxon>Pucciniomycotina</taxon>
        <taxon>Pucciniomycetes</taxon>
        <taxon>Pucciniales</taxon>
        <taxon>Pucciniaceae</taxon>
        <taxon>Puccinia</taxon>
    </lineage>
</organism>
<accession>A0A0L0W1H9</accession>
<feature type="compositionally biased region" description="Polar residues" evidence="2">
    <location>
        <begin position="353"/>
        <end position="362"/>
    </location>
</feature>
<feature type="compositionally biased region" description="Low complexity" evidence="2">
    <location>
        <begin position="249"/>
        <end position="263"/>
    </location>
</feature>
<dbReference type="Proteomes" id="UP000054564">
    <property type="component" value="Unassembled WGS sequence"/>
</dbReference>
<feature type="compositionally biased region" description="Low complexity" evidence="2">
    <location>
        <begin position="178"/>
        <end position="187"/>
    </location>
</feature>
<evidence type="ECO:0000256" key="2">
    <source>
        <dbReference type="SAM" id="MobiDB-lite"/>
    </source>
</evidence>
<feature type="compositionally biased region" description="Polar residues" evidence="2">
    <location>
        <begin position="543"/>
        <end position="554"/>
    </location>
</feature>
<feature type="compositionally biased region" description="Low complexity" evidence="2">
    <location>
        <begin position="568"/>
        <end position="587"/>
    </location>
</feature>
<dbReference type="EMBL" id="AJIL01000008">
    <property type="protein sequence ID" value="KNF05366.1"/>
    <property type="molecule type" value="Genomic_DNA"/>
</dbReference>
<dbReference type="Gene3D" id="1.20.5.170">
    <property type="match status" value="1"/>
</dbReference>
<sequence>MMSACPLDPRPGWRFAPHAPINFAAALYSAMTRATSHTFTRGVVLQLTLFILNSNQHHQIKSKEAKMQDQDIDYILAQLTSNNAQQTPTNERRTASKTAFIPQLQPTRSGRIPRRTSLNPLDFLEFPDESESDDPDFDPLRNQESIDQLFKDSQQPFTFNPADPIGFDFSTLSNHPEPQQQQQQQPPNNWNTAFDSLNAYNTFNQPSLTDKLSPLTQGELAGVPFVNINLPESDDSPEFIPPPTTRSSAAAAAAAEDFGSSSRPSKRPRRETNTRLLTVDQNSQPNTRNRTPVDVSSKLPKSGQQDLSFNKLPSSISGRYIAIAPSPHYPDHQDQKLNNNYNRSDGYDEEEQTGLQRPNRSSKPGPKPKKAQPSTTNHPFPTITTTSANPHNTQFDDGNGDEREDSMKRKRECMRKNRERKKVYIVSLEDRCLELAEENAKLREENQELIRESRENWKSKAQSLEVFKSLNHQIQSLQQQVNGAHRSTSTIPSNGNGSRSIHDYSQNMRGNNGRQNLKRKHIPQNDENKEDDDDDVQIWNGGPSPQTRLITPQQSSSSSSNKIFKRTSSTASLSHHHSASSYAVNSSLDRSQTLKNPNLPVKSNRGRTLLHLLNIKSSHNSAL</sequence>
<feature type="domain" description="BZIP" evidence="3">
    <location>
        <begin position="400"/>
        <end position="452"/>
    </location>
</feature>
<feature type="compositionally biased region" description="Low complexity" evidence="2">
    <location>
        <begin position="375"/>
        <end position="386"/>
    </location>
</feature>
<keyword evidence="1" id="KW-0175">Coiled coil</keyword>
<keyword evidence="5" id="KW-1185">Reference proteome</keyword>
<feature type="compositionally biased region" description="Polar residues" evidence="2">
    <location>
        <begin position="477"/>
        <end position="515"/>
    </location>
</feature>
<feature type="region of interest" description="Disordered" evidence="2">
    <location>
        <begin position="83"/>
        <end position="141"/>
    </location>
</feature>
<reference evidence="5" key="2">
    <citation type="submission" date="2014-03" db="EMBL/GenBank/DDBJ databases">
        <title>The Genome Sequence of Puccinia striiformis f. sp. tritici PST-78.</title>
        <authorList>
            <consortium name="The Broad Institute Genome Sequencing Platform"/>
            <person name="Cuomo C."/>
            <person name="Hulbert S."/>
            <person name="Chen X."/>
            <person name="Walker B."/>
            <person name="Young S.K."/>
            <person name="Zeng Q."/>
            <person name="Gargeya S."/>
            <person name="Fitzgerald M."/>
            <person name="Haas B."/>
            <person name="Abouelleil A."/>
            <person name="Alvarado L."/>
            <person name="Arachchi H.M."/>
            <person name="Berlin A.M."/>
            <person name="Chapman S.B."/>
            <person name="Goldberg J."/>
            <person name="Griggs A."/>
            <person name="Gujja S."/>
            <person name="Hansen M."/>
            <person name="Howarth C."/>
            <person name="Imamovic A."/>
            <person name="Larimer J."/>
            <person name="McCowan C."/>
            <person name="Montmayeur A."/>
            <person name="Murphy C."/>
            <person name="Neiman D."/>
            <person name="Pearson M."/>
            <person name="Priest M."/>
            <person name="Roberts A."/>
            <person name="Saif S."/>
            <person name="Shea T."/>
            <person name="Sisk P."/>
            <person name="Sykes S."/>
            <person name="Wortman J."/>
            <person name="Nusbaum C."/>
            <person name="Birren B."/>
        </authorList>
    </citation>
    <scope>NUCLEOTIDE SEQUENCE [LARGE SCALE GENOMIC DNA]</scope>
    <source>
        <strain evidence="5">race PST-78</strain>
    </source>
</reference>
<feature type="region of interest" description="Disordered" evidence="2">
    <location>
        <begin position="154"/>
        <end position="192"/>
    </location>
</feature>
<evidence type="ECO:0000313" key="4">
    <source>
        <dbReference type="EMBL" id="KNF05366.1"/>
    </source>
</evidence>
<dbReference type="OrthoDB" id="2505261at2759"/>
<dbReference type="CDD" id="cd14686">
    <property type="entry name" value="bZIP"/>
    <property type="match status" value="1"/>
</dbReference>
<gene>
    <name evidence="4" type="ORF">PSTG_01581</name>
</gene>
<feature type="region of interest" description="Disordered" evidence="2">
    <location>
        <begin position="227"/>
        <end position="413"/>
    </location>
</feature>
<dbReference type="PROSITE" id="PS50217">
    <property type="entry name" value="BZIP"/>
    <property type="match status" value="1"/>
</dbReference>
<dbReference type="EMBL" id="AJIL01000008">
    <property type="protein sequence ID" value="KNF05367.1"/>
    <property type="molecule type" value="Genomic_DNA"/>
</dbReference>
<dbReference type="InterPro" id="IPR004827">
    <property type="entry name" value="bZIP"/>
</dbReference>
<dbReference type="GO" id="GO:0003700">
    <property type="term" value="F:DNA-binding transcription factor activity"/>
    <property type="evidence" value="ECO:0007669"/>
    <property type="project" value="InterPro"/>
</dbReference>
<name>A0A0L0W1H9_9BASI</name>
<feature type="compositionally biased region" description="Acidic residues" evidence="2">
    <location>
        <begin position="125"/>
        <end position="137"/>
    </location>
</feature>
<proteinExistence type="predicted"/>